<keyword evidence="17" id="KW-1208">Phospholipid metabolism</keyword>
<feature type="transmembrane region" description="Helical" evidence="19">
    <location>
        <begin position="56"/>
        <end position="72"/>
    </location>
</feature>
<organism evidence="20 21">
    <name type="scientific">Zestomonas carbonaria</name>
    <dbReference type="NCBI Taxonomy" id="2762745"/>
    <lineage>
        <taxon>Bacteria</taxon>
        <taxon>Pseudomonadati</taxon>
        <taxon>Pseudomonadota</taxon>
        <taxon>Gammaproteobacteria</taxon>
        <taxon>Pseudomonadales</taxon>
        <taxon>Pseudomonadaceae</taxon>
        <taxon>Zestomonas</taxon>
    </lineage>
</organism>
<evidence type="ECO:0000256" key="19">
    <source>
        <dbReference type="SAM" id="Phobius"/>
    </source>
</evidence>
<dbReference type="PANTHER" id="PTHR46382:SF1">
    <property type="entry name" value="PHOSPHATIDATE CYTIDYLYLTRANSFERASE"/>
    <property type="match status" value="1"/>
</dbReference>
<evidence type="ECO:0000256" key="9">
    <source>
        <dbReference type="ARBA" id="ARBA00022516"/>
    </source>
</evidence>
<dbReference type="GO" id="GO:0004605">
    <property type="term" value="F:phosphatidate cytidylyltransferase activity"/>
    <property type="evidence" value="ECO:0007669"/>
    <property type="project" value="UniProtKB-EC"/>
</dbReference>
<name>A0A7U7ENP4_9GAMM</name>
<dbReference type="GO" id="GO:0005886">
    <property type="term" value="C:plasma membrane"/>
    <property type="evidence" value="ECO:0007669"/>
    <property type="project" value="UniProtKB-SubCell"/>
</dbReference>
<dbReference type="EC" id="2.7.7.41" evidence="6 18"/>
<keyword evidence="8" id="KW-1003">Cell membrane</keyword>
<evidence type="ECO:0000256" key="11">
    <source>
        <dbReference type="ARBA" id="ARBA00022692"/>
    </source>
</evidence>
<keyword evidence="10 18" id="KW-0808">Transferase</keyword>
<evidence type="ECO:0000256" key="6">
    <source>
        <dbReference type="ARBA" id="ARBA00012487"/>
    </source>
</evidence>
<evidence type="ECO:0000256" key="17">
    <source>
        <dbReference type="ARBA" id="ARBA00023264"/>
    </source>
</evidence>
<comment type="caution">
    <text evidence="20">The sequence shown here is derived from an EMBL/GenBank/DDBJ whole genome shotgun (WGS) entry which is preliminary data.</text>
</comment>
<feature type="transmembrane region" description="Helical" evidence="19">
    <location>
        <begin position="207"/>
        <end position="225"/>
    </location>
</feature>
<evidence type="ECO:0000256" key="10">
    <source>
        <dbReference type="ARBA" id="ARBA00022679"/>
    </source>
</evidence>
<evidence type="ECO:0000256" key="2">
    <source>
        <dbReference type="ARBA" id="ARBA00004651"/>
    </source>
</evidence>
<evidence type="ECO:0000313" key="20">
    <source>
        <dbReference type="EMBL" id="CAD5108285.1"/>
    </source>
</evidence>
<proteinExistence type="inferred from homology"/>
<keyword evidence="13 19" id="KW-1133">Transmembrane helix</keyword>
<dbReference type="EMBL" id="CAJFCI010000052">
    <property type="protein sequence ID" value="CAD5108285.1"/>
    <property type="molecule type" value="Genomic_DNA"/>
</dbReference>
<comment type="catalytic activity">
    <reaction evidence="1 18">
        <text>a 1,2-diacyl-sn-glycero-3-phosphate + CTP + H(+) = a CDP-1,2-diacyl-sn-glycerol + diphosphate</text>
        <dbReference type="Rhea" id="RHEA:16229"/>
        <dbReference type="ChEBI" id="CHEBI:15378"/>
        <dbReference type="ChEBI" id="CHEBI:33019"/>
        <dbReference type="ChEBI" id="CHEBI:37563"/>
        <dbReference type="ChEBI" id="CHEBI:58332"/>
        <dbReference type="ChEBI" id="CHEBI:58608"/>
        <dbReference type="EC" id="2.7.7.41"/>
    </reaction>
</comment>
<keyword evidence="12 18" id="KW-0548">Nucleotidyltransferase</keyword>
<feature type="transmembrane region" description="Helical" evidence="19">
    <location>
        <begin position="28"/>
        <end position="44"/>
    </location>
</feature>
<feature type="transmembrane region" description="Helical" evidence="19">
    <location>
        <begin position="138"/>
        <end position="159"/>
    </location>
</feature>
<evidence type="ECO:0000256" key="16">
    <source>
        <dbReference type="ARBA" id="ARBA00023209"/>
    </source>
</evidence>
<reference evidence="20 21" key="1">
    <citation type="submission" date="2020-08" db="EMBL/GenBank/DDBJ databases">
        <authorList>
            <person name="Criscuolo A."/>
        </authorList>
    </citation>
    <scope>NUCLEOTIDE SEQUENCE [LARGE SCALE GENOMIC DNA]</scope>
    <source>
        <strain evidence="20">CIP111764</strain>
    </source>
</reference>
<evidence type="ECO:0000256" key="15">
    <source>
        <dbReference type="ARBA" id="ARBA00023136"/>
    </source>
</evidence>
<keyword evidence="15 19" id="KW-0472">Membrane</keyword>
<feature type="transmembrane region" description="Helical" evidence="19">
    <location>
        <begin position="180"/>
        <end position="201"/>
    </location>
</feature>
<evidence type="ECO:0000256" key="4">
    <source>
        <dbReference type="ARBA" id="ARBA00005189"/>
    </source>
</evidence>
<evidence type="ECO:0000256" key="7">
    <source>
        <dbReference type="ARBA" id="ARBA00019373"/>
    </source>
</evidence>
<gene>
    <name evidence="20" type="primary">cdsA</name>
    <name evidence="20" type="ORF">PSEWESI4_02570</name>
</gene>
<comment type="pathway">
    <text evidence="4">Lipid metabolism.</text>
</comment>
<keyword evidence="11 18" id="KW-0812">Transmembrane</keyword>
<feature type="transmembrane region" description="Helical" evidence="19">
    <location>
        <begin position="256"/>
        <end position="274"/>
    </location>
</feature>
<keyword evidence="14" id="KW-0443">Lipid metabolism</keyword>
<accession>A0A7U7ENP4</accession>
<keyword evidence="21" id="KW-1185">Reference proteome</keyword>
<evidence type="ECO:0000256" key="8">
    <source>
        <dbReference type="ARBA" id="ARBA00022475"/>
    </source>
</evidence>
<dbReference type="AlphaFoldDB" id="A0A7U7ENP4"/>
<protein>
    <recommendedName>
        <fullName evidence="7 18">Phosphatidate cytidylyltransferase</fullName>
        <ecNumber evidence="6 18">2.7.7.41</ecNumber>
    </recommendedName>
</protein>
<sequence>MLKQRVITALILLPIALGGFFLLDGAAFATFIALVVTLAAWEWARLAGIEAQAGRVAYATLVAGLILLLYLARGGAPWLAGAVLLLAVLWWLLAIALVIGYPATSRYWAGTPARLLIGLLILLPAWQGLVLFKEWPLANWLIVSVMVLVWAADIGAYFSGKAFGRRKLAPRVSPGKSWEGLFGGLLLSLLIVAGVGLYRDWTTGDLLWGLIGAAAVVLISVVGDLTESMFKRQSGVKDSSNLLPGHGGVLDRIDSLTAAIPVFAVLLWGAGWGAL</sequence>
<evidence type="ECO:0000256" key="1">
    <source>
        <dbReference type="ARBA" id="ARBA00001698"/>
    </source>
</evidence>
<dbReference type="PROSITE" id="PS01315">
    <property type="entry name" value="CDS"/>
    <property type="match status" value="1"/>
</dbReference>
<dbReference type="Pfam" id="PF01148">
    <property type="entry name" value="CTP_transf_1"/>
    <property type="match status" value="1"/>
</dbReference>
<dbReference type="Proteomes" id="UP000583387">
    <property type="component" value="Unassembled WGS sequence"/>
</dbReference>
<dbReference type="InterPro" id="IPR000374">
    <property type="entry name" value="PC_trans"/>
</dbReference>
<dbReference type="UniPathway" id="UPA00557">
    <property type="reaction ID" value="UER00614"/>
</dbReference>
<dbReference type="PANTHER" id="PTHR46382">
    <property type="entry name" value="PHOSPHATIDATE CYTIDYLYLTRANSFERASE"/>
    <property type="match status" value="1"/>
</dbReference>
<feature type="transmembrane region" description="Helical" evidence="19">
    <location>
        <begin position="113"/>
        <end position="132"/>
    </location>
</feature>
<comment type="subcellular location">
    <subcellularLocation>
        <location evidence="2">Cell membrane</location>
        <topology evidence="2">Multi-pass membrane protein</topology>
    </subcellularLocation>
</comment>
<evidence type="ECO:0000256" key="18">
    <source>
        <dbReference type="RuleBase" id="RU003938"/>
    </source>
</evidence>
<keyword evidence="16" id="KW-0594">Phospholipid biosynthesis</keyword>
<evidence type="ECO:0000256" key="13">
    <source>
        <dbReference type="ARBA" id="ARBA00022989"/>
    </source>
</evidence>
<dbReference type="RefSeq" id="WP_187671605.1">
    <property type="nucleotide sequence ID" value="NZ_CAJFCI010000052.1"/>
</dbReference>
<evidence type="ECO:0000313" key="21">
    <source>
        <dbReference type="Proteomes" id="UP000583387"/>
    </source>
</evidence>
<evidence type="ECO:0000256" key="12">
    <source>
        <dbReference type="ARBA" id="ARBA00022695"/>
    </source>
</evidence>
<dbReference type="GO" id="GO:0016024">
    <property type="term" value="P:CDP-diacylglycerol biosynthetic process"/>
    <property type="evidence" value="ECO:0007669"/>
    <property type="project" value="UniProtKB-UniPathway"/>
</dbReference>
<feature type="transmembrane region" description="Helical" evidence="19">
    <location>
        <begin position="78"/>
        <end position="101"/>
    </location>
</feature>
<evidence type="ECO:0000256" key="14">
    <source>
        <dbReference type="ARBA" id="ARBA00023098"/>
    </source>
</evidence>
<comment type="pathway">
    <text evidence="3 18">Phospholipid metabolism; CDP-diacylglycerol biosynthesis; CDP-diacylglycerol from sn-glycerol 3-phosphate: step 3/3.</text>
</comment>
<evidence type="ECO:0000256" key="5">
    <source>
        <dbReference type="ARBA" id="ARBA00010185"/>
    </source>
</evidence>
<evidence type="ECO:0000256" key="3">
    <source>
        <dbReference type="ARBA" id="ARBA00005119"/>
    </source>
</evidence>
<comment type="similarity">
    <text evidence="5 18">Belongs to the CDS family.</text>
</comment>
<keyword evidence="9" id="KW-0444">Lipid biosynthesis</keyword>